<evidence type="ECO:0000313" key="10">
    <source>
        <dbReference type="Proteomes" id="UP001370490"/>
    </source>
</evidence>
<evidence type="ECO:0000256" key="7">
    <source>
        <dbReference type="ARBA" id="ARBA00023316"/>
    </source>
</evidence>
<accession>A0AAN8W9F7</accession>
<evidence type="ECO:0000313" key="9">
    <source>
        <dbReference type="EMBL" id="KAK6941652.1"/>
    </source>
</evidence>
<evidence type="ECO:0000256" key="5">
    <source>
        <dbReference type="ARBA" id="ARBA00022801"/>
    </source>
</evidence>
<dbReference type="GO" id="GO:0071555">
    <property type="term" value="P:cell wall organization"/>
    <property type="evidence" value="ECO:0007669"/>
    <property type="project" value="UniProtKB-KW"/>
</dbReference>
<comment type="similarity">
    <text evidence="2 8">Belongs to the glycosyl hydrolase 28 family.</text>
</comment>
<dbReference type="PANTHER" id="PTHR31375">
    <property type="match status" value="1"/>
</dbReference>
<dbReference type="Pfam" id="PF00295">
    <property type="entry name" value="Glyco_hydro_28"/>
    <property type="match status" value="1"/>
</dbReference>
<dbReference type="GO" id="GO:0004650">
    <property type="term" value="F:polygalacturonase activity"/>
    <property type="evidence" value="ECO:0007669"/>
    <property type="project" value="InterPro"/>
</dbReference>
<dbReference type="EMBL" id="JBAMMX010000004">
    <property type="protein sequence ID" value="KAK6941652.1"/>
    <property type="molecule type" value="Genomic_DNA"/>
</dbReference>
<keyword evidence="4" id="KW-0964">Secreted</keyword>
<sequence>MVRHVKFEKLNFTNVENPIIIDQSYCDKPGACKETTRGVQISDVTFQDFSGTSATDLAISLNCSRAVACTGIKLESVKLTSAKTGRRVFSNCINAHGTAVGKVEPKECLQK</sequence>
<keyword evidence="6 8" id="KW-0326">Glycosidase</keyword>
<proteinExistence type="inferred from homology"/>
<keyword evidence="3" id="KW-0134">Cell wall</keyword>
<comment type="caution">
    <text evidence="9">The sequence shown here is derived from an EMBL/GenBank/DDBJ whole genome shotgun (WGS) entry which is preliminary data.</text>
</comment>
<dbReference type="AlphaFoldDB" id="A0AAN8W9F7"/>
<dbReference type="InterPro" id="IPR012334">
    <property type="entry name" value="Pectin_lyas_fold"/>
</dbReference>
<organism evidence="9 10">
    <name type="scientific">Dillenia turbinata</name>
    <dbReference type="NCBI Taxonomy" id="194707"/>
    <lineage>
        <taxon>Eukaryota</taxon>
        <taxon>Viridiplantae</taxon>
        <taxon>Streptophyta</taxon>
        <taxon>Embryophyta</taxon>
        <taxon>Tracheophyta</taxon>
        <taxon>Spermatophyta</taxon>
        <taxon>Magnoliopsida</taxon>
        <taxon>eudicotyledons</taxon>
        <taxon>Gunneridae</taxon>
        <taxon>Pentapetalae</taxon>
        <taxon>Dilleniales</taxon>
        <taxon>Dilleniaceae</taxon>
        <taxon>Dillenia</taxon>
    </lineage>
</organism>
<name>A0AAN8W9F7_9MAGN</name>
<dbReference type="Gene3D" id="2.160.20.10">
    <property type="entry name" value="Single-stranded right-handed beta-helix, Pectin lyase-like"/>
    <property type="match status" value="1"/>
</dbReference>
<evidence type="ECO:0000256" key="6">
    <source>
        <dbReference type="ARBA" id="ARBA00023295"/>
    </source>
</evidence>
<dbReference type="SUPFAM" id="SSF51126">
    <property type="entry name" value="Pectin lyase-like"/>
    <property type="match status" value="1"/>
</dbReference>
<comment type="subcellular location">
    <subcellularLocation>
        <location evidence="1">Secreted</location>
        <location evidence="1">Cell wall</location>
    </subcellularLocation>
</comment>
<keyword evidence="5 8" id="KW-0378">Hydrolase</keyword>
<gene>
    <name evidence="9" type="ORF">RJ641_027029</name>
</gene>
<evidence type="ECO:0000256" key="8">
    <source>
        <dbReference type="RuleBase" id="RU361169"/>
    </source>
</evidence>
<keyword evidence="10" id="KW-1185">Reference proteome</keyword>
<reference evidence="9 10" key="1">
    <citation type="submission" date="2023-12" db="EMBL/GenBank/DDBJ databases">
        <title>A high-quality genome assembly for Dillenia turbinata (Dilleniales).</title>
        <authorList>
            <person name="Chanderbali A."/>
        </authorList>
    </citation>
    <scope>NUCLEOTIDE SEQUENCE [LARGE SCALE GENOMIC DNA]</scope>
    <source>
        <strain evidence="9">LSX21</strain>
        <tissue evidence="9">Leaf</tissue>
    </source>
</reference>
<dbReference type="InterPro" id="IPR011050">
    <property type="entry name" value="Pectin_lyase_fold/virulence"/>
</dbReference>
<protein>
    <submittedName>
        <fullName evidence="9">Glycoside hydrolase, family 28</fullName>
    </submittedName>
</protein>
<evidence type="ECO:0000256" key="2">
    <source>
        <dbReference type="ARBA" id="ARBA00008834"/>
    </source>
</evidence>
<dbReference type="GO" id="GO:0005975">
    <property type="term" value="P:carbohydrate metabolic process"/>
    <property type="evidence" value="ECO:0007669"/>
    <property type="project" value="InterPro"/>
</dbReference>
<dbReference type="InterPro" id="IPR000743">
    <property type="entry name" value="Glyco_hydro_28"/>
</dbReference>
<keyword evidence="7" id="KW-0961">Cell wall biogenesis/degradation</keyword>
<evidence type="ECO:0000256" key="1">
    <source>
        <dbReference type="ARBA" id="ARBA00004191"/>
    </source>
</evidence>
<dbReference type="Proteomes" id="UP001370490">
    <property type="component" value="Unassembled WGS sequence"/>
</dbReference>
<evidence type="ECO:0000256" key="4">
    <source>
        <dbReference type="ARBA" id="ARBA00022525"/>
    </source>
</evidence>
<evidence type="ECO:0000256" key="3">
    <source>
        <dbReference type="ARBA" id="ARBA00022512"/>
    </source>
</evidence>